<evidence type="ECO:0000256" key="13">
    <source>
        <dbReference type="ARBA" id="ARBA00023014"/>
    </source>
</evidence>
<evidence type="ECO:0000256" key="14">
    <source>
        <dbReference type="ARBA" id="ARBA00023291"/>
    </source>
</evidence>
<dbReference type="NCBIfam" id="TIGR00384">
    <property type="entry name" value="dhsB"/>
    <property type="match status" value="1"/>
</dbReference>
<evidence type="ECO:0000256" key="10">
    <source>
        <dbReference type="ARBA" id="ARBA00022982"/>
    </source>
</evidence>
<dbReference type="InterPro" id="IPR036010">
    <property type="entry name" value="2Fe-2S_ferredoxin-like_sf"/>
</dbReference>
<evidence type="ECO:0000256" key="8">
    <source>
        <dbReference type="ARBA" id="ARBA00022714"/>
    </source>
</evidence>
<organism evidence="19 20">
    <name type="scientific">Candidatus Thiodiazotropha endoloripes</name>
    <dbReference type="NCBI Taxonomy" id="1818881"/>
    <lineage>
        <taxon>Bacteria</taxon>
        <taxon>Pseudomonadati</taxon>
        <taxon>Pseudomonadota</taxon>
        <taxon>Gammaproteobacteria</taxon>
        <taxon>Chromatiales</taxon>
        <taxon>Sedimenticolaceae</taxon>
        <taxon>Candidatus Thiodiazotropha</taxon>
    </lineage>
</organism>
<dbReference type="RefSeq" id="WP_069024465.1">
    <property type="nucleotide sequence ID" value="NZ_LVJZ01000003.1"/>
</dbReference>
<dbReference type="InterPro" id="IPR012675">
    <property type="entry name" value="Beta-grasp_dom_sf"/>
</dbReference>
<keyword evidence="6 16" id="KW-0004">4Fe-4S</keyword>
<proteinExistence type="inferred from homology"/>
<evidence type="ECO:0000256" key="15">
    <source>
        <dbReference type="ARBA" id="ARBA00049220"/>
    </source>
</evidence>
<dbReference type="PROSITE" id="PS51379">
    <property type="entry name" value="4FE4S_FER_2"/>
    <property type="match status" value="1"/>
</dbReference>
<evidence type="ECO:0000259" key="17">
    <source>
        <dbReference type="PROSITE" id="PS51085"/>
    </source>
</evidence>
<dbReference type="SUPFAM" id="SSF46548">
    <property type="entry name" value="alpha-helical ferredoxin"/>
    <property type="match status" value="1"/>
</dbReference>
<dbReference type="FunFam" id="1.10.1060.10:FF:000001">
    <property type="entry name" value="Succinate dehydrogenase iron-sulfur subunit SdhB"/>
    <property type="match status" value="1"/>
</dbReference>
<dbReference type="GO" id="GO:0051539">
    <property type="term" value="F:4 iron, 4 sulfur cluster binding"/>
    <property type="evidence" value="ECO:0007669"/>
    <property type="project" value="UniProtKB-KW"/>
</dbReference>
<comment type="cofactor">
    <cofactor evidence="16">
        <name>[4Fe-4S] cluster</name>
        <dbReference type="ChEBI" id="CHEBI:49883"/>
    </cofactor>
    <text evidence="16">Binds 1 [4Fe-4S] cluster.</text>
</comment>
<keyword evidence="10" id="KW-0249">Electron transport</keyword>
<keyword evidence="14 16" id="KW-0003">3Fe-4S</keyword>
<dbReference type="InterPro" id="IPR017896">
    <property type="entry name" value="4Fe4S_Fe-S-bd"/>
</dbReference>
<dbReference type="InterPro" id="IPR050573">
    <property type="entry name" value="SDH/FRD_Iron-Sulfur"/>
</dbReference>
<dbReference type="Proteomes" id="UP000094849">
    <property type="component" value="Unassembled WGS sequence"/>
</dbReference>
<dbReference type="PANTHER" id="PTHR11921">
    <property type="entry name" value="SUCCINATE DEHYDROGENASE IRON-SULFUR PROTEIN"/>
    <property type="match status" value="1"/>
</dbReference>
<dbReference type="PANTHER" id="PTHR11921:SF29">
    <property type="entry name" value="SUCCINATE DEHYDROGENASE [UBIQUINONE] IRON-SULFUR SUBUNIT, MITOCHONDRIAL"/>
    <property type="match status" value="1"/>
</dbReference>
<dbReference type="NCBIfam" id="NF004616">
    <property type="entry name" value="PRK05950.1"/>
    <property type="match status" value="1"/>
</dbReference>
<dbReference type="PROSITE" id="PS00198">
    <property type="entry name" value="4FE4S_FER_1"/>
    <property type="match status" value="1"/>
</dbReference>
<dbReference type="InterPro" id="IPR009051">
    <property type="entry name" value="Helical_ferredxn"/>
</dbReference>
<comment type="catalytic activity">
    <reaction evidence="15 16">
        <text>a quinone + succinate = fumarate + a quinol</text>
        <dbReference type="Rhea" id="RHEA:40523"/>
        <dbReference type="ChEBI" id="CHEBI:24646"/>
        <dbReference type="ChEBI" id="CHEBI:29806"/>
        <dbReference type="ChEBI" id="CHEBI:30031"/>
        <dbReference type="ChEBI" id="CHEBI:132124"/>
        <dbReference type="EC" id="1.3.5.1"/>
    </reaction>
</comment>
<dbReference type="STRING" id="1818881.A3196_10710"/>
<dbReference type="Pfam" id="PF13085">
    <property type="entry name" value="Fer2_3"/>
    <property type="match status" value="1"/>
</dbReference>
<evidence type="ECO:0000256" key="9">
    <source>
        <dbReference type="ARBA" id="ARBA00022723"/>
    </source>
</evidence>
<dbReference type="GO" id="GO:0051537">
    <property type="term" value="F:2 iron, 2 sulfur cluster binding"/>
    <property type="evidence" value="ECO:0007669"/>
    <property type="project" value="UniProtKB-KW"/>
</dbReference>
<feature type="domain" description="2Fe-2S ferredoxin-type" evidence="17">
    <location>
        <begin position="1"/>
        <end position="90"/>
    </location>
</feature>
<gene>
    <name evidence="19" type="ORF">A3196_10710</name>
</gene>
<keyword evidence="12 16" id="KW-0408">Iron</keyword>
<dbReference type="InterPro" id="IPR001041">
    <property type="entry name" value="2Fe-2S_ferredoxin-type"/>
</dbReference>
<dbReference type="GO" id="GO:0008177">
    <property type="term" value="F:succinate dehydrogenase (quinone) activity"/>
    <property type="evidence" value="ECO:0007669"/>
    <property type="project" value="UniProtKB-EC"/>
</dbReference>
<comment type="cofactor">
    <cofactor evidence="16">
        <name>[2Fe-2S] cluster</name>
        <dbReference type="ChEBI" id="CHEBI:190135"/>
    </cofactor>
    <text evidence="16">Binds 1 [2Fe-2S] cluster.</text>
</comment>
<dbReference type="GO" id="GO:0009055">
    <property type="term" value="F:electron transfer activity"/>
    <property type="evidence" value="ECO:0007669"/>
    <property type="project" value="InterPro"/>
</dbReference>
<keyword evidence="20" id="KW-1185">Reference proteome</keyword>
<keyword evidence="5" id="KW-0813">Transport</keyword>
<dbReference type="Pfam" id="PF13534">
    <property type="entry name" value="Fer4_17"/>
    <property type="match status" value="1"/>
</dbReference>
<dbReference type="AlphaFoldDB" id="A0A1E2UR19"/>
<keyword evidence="7" id="KW-0816">Tricarboxylic acid cycle</keyword>
<dbReference type="GO" id="GO:0006099">
    <property type="term" value="P:tricarboxylic acid cycle"/>
    <property type="evidence" value="ECO:0007669"/>
    <property type="project" value="UniProtKB-KW"/>
</dbReference>
<comment type="pathway">
    <text evidence="1">Carbohydrate metabolism; tricarboxylic acid cycle; fumarate from succinate (bacterial route): step 1/1.</text>
</comment>
<evidence type="ECO:0000256" key="16">
    <source>
        <dbReference type="RuleBase" id="RU361237"/>
    </source>
</evidence>
<dbReference type="GO" id="GO:0022904">
    <property type="term" value="P:respiratory electron transport chain"/>
    <property type="evidence" value="ECO:0007669"/>
    <property type="project" value="TreeGrafter"/>
</dbReference>
<keyword evidence="8 16" id="KW-0001">2Fe-2S</keyword>
<evidence type="ECO:0000313" key="19">
    <source>
        <dbReference type="EMBL" id="ODB97187.1"/>
    </source>
</evidence>
<comment type="cofactor">
    <cofactor evidence="16">
        <name>[3Fe-4S] cluster</name>
        <dbReference type="ChEBI" id="CHEBI:21137"/>
    </cofactor>
    <text evidence="16">Binds 1 [3Fe-4S] cluster.</text>
</comment>
<dbReference type="EMBL" id="LVJZ01000003">
    <property type="protein sequence ID" value="ODB97187.1"/>
    <property type="molecule type" value="Genomic_DNA"/>
</dbReference>
<evidence type="ECO:0000256" key="11">
    <source>
        <dbReference type="ARBA" id="ARBA00023002"/>
    </source>
</evidence>
<sequence>MKVSVYRYNPETDNEPYMQEFEIETRQGMMLRDALLAVQDQDESFTFRHSCGEGVCGSDGVNVNGSNKLACITPLSELKEPVEVRPFPGRPVIRDLVVDMSQFYAQYKQVDPWLIRKEPMPEQEILQSPEDRDKLDGLYECIMCGCCSTSCPSFWWNPDKFLGPQALLSACRFLADSRDQASEERLDNLEGPYKLFRCHTIMNCVDACPKNLNPTKAIGHIKAIMLKDAI</sequence>
<keyword evidence="13 16" id="KW-0411">Iron-sulfur</keyword>
<feature type="domain" description="4Fe-4S ferredoxin-type" evidence="18">
    <location>
        <begin position="131"/>
        <end position="161"/>
    </location>
</feature>
<evidence type="ECO:0000256" key="2">
    <source>
        <dbReference type="ARBA" id="ARBA00009433"/>
    </source>
</evidence>
<protein>
    <recommendedName>
        <fullName evidence="4 16">Succinate dehydrogenase iron-sulfur subunit</fullName>
        <ecNumber evidence="3 16">1.3.5.1</ecNumber>
    </recommendedName>
</protein>
<evidence type="ECO:0000256" key="7">
    <source>
        <dbReference type="ARBA" id="ARBA00022532"/>
    </source>
</evidence>
<dbReference type="InterPro" id="IPR017900">
    <property type="entry name" value="4Fe4S_Fe_S_CS"/>
</dbReference>
<dbReference type="InterPro" id="IPR025192">
    <property type="entry name" value="Succ_DH/fum_Rdtase_N"/>
</dbReference>
<evidence type="ECO:0000256" key="6">
    <source>
        <dbReference type="ARBA" id="ARBA00022485"/>
    </source>
</evidence>
<dbReference type="Gene3D" id="3.10.20.30">
    <property type="match status" value="1"/>
</dbReference>
<name>A0A1E2UR19_9GAMM</name>
<accession>A0A1E2UR19</accession>
<keyword evidence="9 16" id="KW-0479">Metal-binding</keyword>
<comment type="caution">
    <text evidence="19">The sequence shown here is derived from an EMBL/GenBank/DDBJ whole genome shotgun (WGS) entry which is preliminary data.</text>
</comment>
<evidence type="ECO:0000256" key="3">
    <source>
        <dbReference type="ARBA" id="ARBA00012792"/>
    </source>
</evidence>
<reference evidence="19 20" key="1">
    <citation type="submission" date="2016-03" db="EMBL/GenBank/DDBJ databases">
        <title>Chemosynthetic sulphur-oxidizing symbionts of marine invertebrate animals are capable of nitrogen fixation.</title>
        <authorList>
            <person name="Petersen J.M."/>
            <person name="Kemper A."/>
            <person name="Gruber-Vodicka H."/>
            <person name="Cardini U."/>
            <person name="Geest Mvander."/>
            <person name="Kleiner M."/>
            <person name="Bulgheresi S."/>
            <person name="Fussmann M."/>
            <person name="Herbold C."/>
            <person name="Seah B.K.B."/>
            <person name="Antony C.Paul."/>
            <person name="Liu D."/>
            <person name="Belitz A."/>
            <person name="Weber M."/>
        </authorList>
    </citation>
    <scope>NUCLEOTIDE SEQUENCE [LARGE SCALE GENOMIC DNA]</scope>
    <source>
        <strain evidence="19">G_D</strain>
    </source>
</reference>
<evidence type="ECO:0000313" key="20">
    <source>
        <dbReference type="Proteomes" id="UP000094849"/>
    </source>
</evidence>
<evidence type="ECO:0000256" key="12">
    <source>
        <dbReference type="ARBA" id="ARBA00023004"/>
    </source>
</evidence>
<dbReference type="SUPFAM" id="SSF54292">
    <property type="entry name" value="2Fe-2S ferredoxin-like"/>
    <property type="match status" value="1"/>
</dbReference>
<dbReference type="PROSITE" id="PS51085">
    <property type="entry name" value="2FE2S_FER_2"/>
    <property type="match status" value="1"/>
</dbReference>
<evidence type="ECO:0000256" key="5">
    <source>
        <dbReference type="ARBA" id="ARBA00022448"/>
    </source>
</evidence>
<dbReference type="GO" id="GO:0051538">
    <property type="term" value="F:3 iron, 4 sulfur cluster binding"/>
    <property type="evidence" value="ECO:0007669"/>
    <property type="project" value="UniProtKB-KW"/>
</dbReference>
<comment type="similarity">
    <text evidence="2 16">Belongs to the succinate dehydrogenase/fumarate reductase iron-sulfur protein family.</text>
</comment>
<dbReference type="EC" id="1.3.5.1" evidence="3 16"/>
<dbReference type="GO" id="GO:0046872">
    <property type="term" value="F:metal ion binding"/>
    <property type="evidence" value="ECO:0007669"/>
    <property type="project" value="UniProtKB-KW"/>
</dbReference>
<evidence type="ECO:0000259" key="18">
    <source>
        <dbReference type="PROSITE" id="PS51379"/>
    </source>
</evidence>
<dbReference type="InterPro" id="IPR004489">
    <property type="entry name" value="Succ_DH/fum_Rdtase_Fe-S"/>
</dbReference>
<dbReference type="Gene3D" id="1.10.1060.10">
    <property type="entry name" value="Alpha-helical ferredoxin"/>
    <property type="match status" value="1"/>
</dbReference>
<keyword evidence="11" id="KW-0560">Oxidoreductase</keyword>
<evidence type="ECO:0000256" key="1">
    <source>
        <dbReference type="ARBA" id="ARBA00004894"/>
    </source>
</evidence>
<evidence type="ECO:0000256" key="4">
    <source>
        <dbReference type="ARBA" id="ARBA00022131"/>
    </source>
</evidence>